<feature type="domain" description="Glycosyl hydrolase family 13 catalytic" evidence="15">
    <location>
        <begin position="118"/>
        <end position="470"/>
    </location>
</feature>
<dbReference type="Pfam" id="PF11941">
    <property type="entry name" value="DUF3459"/>
    <property type="match status" value="1"/>
</dbReference>
<keyword evidence="7 14" id="KW-0378">Hydrolase</keyword>
<dbReference type="InterPro" id="IPR006047">
    <property type="entry name" value="GH13_cat_dom"/>
</dbReference>
<evidence type="ECO:0000256" key="4">
    <source>
        <dbReference type="ARBA" id="ARBA00012268"/>
    </source>
</evidence>
<comment type="caution">
    <text evidence="16">The sequence shown here is derived from an EMBL/GenBank/DDBJ whole genome shotgun (WGS) entry which is preliminary data.</text>
</comment>
<comment type="pathway">
    <text evidence="2 14">Glycan biosynthesis; trehalose biosynthesis.</text>
</comment>
<dbReference type="CDD" id="cd11325">
    <property type="entry name" value="AmyAc_GTHase"/>
    <property type="match status" value="1"/>
</dbReference>
<dbReference type="PIRSF" id="PIRSF006337">
    <property type="entry name" value="Trehalose_TreZ"/>
    <property type="match status" value="1"/>
</dbReference>
<evidence type="ECO:0000256" key="13">
    <source>
        <dbReference type="NCBIfam" id="TIGR02402"/>
    </source>
</evidence>
<evidence type="ECO:0000313" key="17">
    <source>
        <dbReference type="Proteomes" id="UP001291309"/>
    </source>
</evidence>
<proteinExistence type="inferred from homology"/>
<dbReference type="Pfam" id="PF00128">
    <property type="entry name" value="Alpha-amylase"/>
    <property type="match status" value="1"/>
</dbReference>
<keyword evidence="6" id="KW-0963">Cytoplasm</keyword>
<evidence type="ECO:0000256" key="2">
    <source>
        <dbReference type="ARBA" id="ARBA00005199"/>
    </source>
</evidence>
<keyword evidence="9 14" id="KW-0326">Glycosidase</keyword>
<dbReference type="NCBIfam" id="TIGR02402">
    <property type="entry name" value="trehalose_TreZ"/>
    <property type="match status" value="1"/>
</dbReference>
<dbReference type="SUPFAM" id="SSF81296">
    <property type="entry name" value="E set domains"/>
    <property type="match status" value="1"/>
</dbReference>
<comment type="catalytic activity">
    <reaction evidence="12 14">
        <text>hydrolysis of (1-&gt;4)-alpha-D-glucosidic linkage in 4-alpha-D-[(1-&gt;4)-alpha-D-glucanosyl]n trehalose to yield trehalose and (1-&gt;4)-alpha-D-glucan.</text>
        <dbReference type="EC" id="3.2.1.141"/>
    </reaction>
</comment>
<name>A0ABU5HBA2_9BACT</name>
<evidence type="ECO:0000256" key="6">
    <source>
        <dbReference type="ARBA" id="ARBA00022490"/>
    </source>
</evidence>
<evidence type="ECO:0000256" key="9">
    <source>
        <dbReference type="ARBA" id="ARBA00023295"/>
    </source>
</evidence>
<dbReference type="InterPro" id="IPR004193">
    <property type="entry name" value="Glyco_hydro_13_N"/>
</dbReference>
<dbReference type="InterPro" id="IPR014756">
    <property type="entry name" value="Ig_E-set"/>
</dbReference>
<evidence type="ECO:0000256" key="11">
    <source>
        <dbReference type="ARBA" id="ARBA00033284"/>
    </source>
</evidence>
<evidence type="ECO:0000256" key="1">
    <source>
        <dbReference type="ARBA" id="ARBA00004496"/>
    </source>
</evidence>
<dbReference type="InterPro" id="IPR017853">
    <property type="entry name" value="GH"/>
</dbReference>
<dbReference type="InterPro" id="IPR012768">
    <property type="entry name" value="Trehalose_TreZ"/>
</dbReference>
<dbReference type="Gene3D" id="1.10.10.760">
    <property type="entry name" value="E-set domains of sugar-utilizing enzymes"/>
    <property type="match status" value="1"/>
</dbReference>
<dbReference type="RefSeq" id="WP_321549464.1">
    <property type="nucleotide sequence ID" value="NZ_JAXIVS010000012.1"/>
</dbReference>
<evidence type="ECO:0000313" key="16">
    <source>
        <dbReference type="EMBL" id="MDY7230750.1"/>
    </source>
</evidence>
<evidence type="ECO:0000256" key="14">
    <source>
        <dbReference type="PIRNR" id="PIRNR006337"/>
    </source>
</evidence>
<sequence>MASTTHFQLTLGAQPLADGRSHFRVWAPRRRTVDVCLHEPGGLRYLPLERTAGGYFEGTHPVPAGALYKYRLDGGDTFPDPCSRFQPEGPHGPSRVIDPGRYAWADKDWRGLSSMKGQVFYELHLGTFTPEGTYAAAAAKLPLLKELGITVLELMPLHTFPGRYNWGYDGTTLFAPCAVYGEPDDLRRLVDAAHRLGLGIILDVVYNHLGPDGNYLAQYSQGYFNPKYPNEWGDPTNFDDGEAAGPSRDFFAQNACLWIAEYHFDGLRLDATQSLYDASPTNIVKELVEKTRAAAGRRKILLIAENEPQDVRMVTPPERGGNGADGLWVDDFHHTARVAAVGRSEAYLMDYCGSAQELLSCALRNSLYQGQYYQWQKKRRGSPLLRTPPEQVVFYLQNHDQLANMLRGQRLHQIAGAARARALTTLLLLLPQTPMLFMGQEFFASSPFLYFVDHKSELQKLVQKGRNDFLCQFPSACQALQQEGYEAPIGEEAFRASKLNWSEWDAHSEARALHADLLRLRREDPVFAAQEPSKLAGAVLGPHALVLRYFGSGQGGDRLLLFNLGTGLDLEPCPEPLLAPEPGKIWRLLLSSEHSRYGGMGTPALPGEGRVRIPGQTALVLTSTEEKTA</sequence>
<dbReference type="InterPro" id="IPR044901">
    <property type="entry name" value="Trehalose_TreZ_E-set_sf"/>
</dbReference>
<evidence type="ECO:0000256" key="5">
    <source>
        <dbReference type="ARBA" id="ARBA00015938"/>
    </source>
</evidence>
<comment type="subcellular location">
    <subcellularLocation>
        <location evidence="1">Cytoplasm</location>
    </subcellularLocation>
</comment>
<gene>
    <name evidence="16" type="primary">treZ</name>
    <name evidence="16" type="ORF">SYV04_30415</name>
</gene>
<dbReference type="CDD" id="cd02853">
    <property type="entry name" value="E_set_MTHase_like_N"/>
    <property type="match status" value="1"/>
</dbReference>
<evidence type="ECO:0000256" key="12">
    <source>
        <dbReference type="ARBA" id="ARBA00034013"/>
    </source>
</evidence>
<keyword evidence="8" id="KW-0119">Carbohydrate metabolism</keyword>
<dbReference type="EMBL" id="JAXIVS010000012">
    <property type="protein sequence ID" value="MDY7230750.1"/>
    <property type="molecule type" value="Genomic_DNA"/>
</dbReference>
<evidence type="ECO:0000256" key="7">
    <source>
        <dbReference type="ARBA" id="ARBA00022801"/>
    </source>
</evidence>
<dbReference type="InterPro" id="IPR013783">
    <property type="entry name" value="Ig-like_fold"/>
</dbReference>
<dbReference type="PANTHER" id="PTHR43651">
    <property type="entry name" value="1,4-ALPHA-GLUCAN-BRANCHING ENZYME"/>
    <property type="match status" value="1"/>
</dbReference>
<dbReference type="InterPro" id="IPR022567">
    <property type="entry name" value="DUF3459"/>
</dbReference>
<evidence type="ECO:0000256" key="3">
    <source>
        <dbReference type="ARBA" id="ARBA00008061"/>
    </source>
</evidence>
<evidence type="ECO:0000256" key="10">
    <source>
        <dbReference type="ARBA" id="ARBA00032057"/>
    </source>
</evidence>
<evidence type="ECO:0000259" key="15">
    <source>
        <dbReference type="SMART" id="SM00642"/>
    </source>
</evidence>
<reference evidence="16 17" key="1">
    <citation type="submission" date="2023-12" db="EMBL/GenBank/DDBJ databases">
        <title>the genome sequence of Hyalangium sp. s54d21.</title>
        <authorList>
            <person name="Zhang X."/>
        </authorList>
    </citation>
    <scope>NUCLEOTIDE SEQUENCE [LARGE SCALE GENOMIC DNA]</scope>
    <source>
        <strain evidence="17">s54d21</strain>
    </source>
</reference>
<comment type="similarity">
    <text evidence="3 14">Belongs to the glycosyl hydrolase 13 family.</text>
</comment>
<dbReference type="SMART" id="SM00642">
    <property type="entry name" value="Aamy"/>
    <property type="match status" value="1"/>
</dbReference>
<organism evidence="16 17">
    <name type="scientific">Hyalangium rubrum</name>
    <dbReference type="NCBI Taxonomy" id="3103134"/>
    <lineage>
        <taxon>Bacteria</taxon>
        <taxon>Pseudomonadati</taxon>
        <taxon>Myxococcota</taxon>
        <taxon>Myxococcia</taxon>
        <taxon>Myxococcales</taxon>
        <taxon>Cystobacterineae</taxon>
        <taxon>Archangiaceae</taxon>
        <taxon>Hyalangium</taxon>
    </lineage>
</organism>
<keyword evidence="17" id="KW-1185">Reference proteome</keyword>
<dbReference type="PANTHER" id="PTHR43651:SF11">
    <property type="entry name" value="MALTO-OLIGOSYLTREHALOSE TREHALOHYDROLASE"/>
    <property type="match status" value="1"/>
</dbReference>
<accession>A0ABU5HBA2</accession>
<evidence type="ECO:0000256" key="8">
    <source>
        <dbReference type="ARBA" id="ARBA00023277"/>
    </source>
</evidence>
<protein>
    <recommendedName>
        <fullName evidence="5 13">Malto-oligosyltrehalose trehalohydrolase</fullName>
        <shortName evidence="14">MTHase</shortName>
        <ecNumber evidence="4 13">3.2.1.141</ecNumber>
    </recommendedName>
    <alternativeName>
        <fullName evidence="11 14">4-alpha-D-((1-&gt;4)-alpha-D-glucano)trehalose trehalohydrolase</fullName>
    </alternativeName>
    <alternativeName>
        <fullName evidence="10 14">Maltooligosyl trehalose trehalohydrolase</fullName>
    </alternativeName>
</protein>
<dbReference type="SUPFAM" id="SSF51445">
    <property type="entry name" value="(Trans)glycosidases"/>
    <property type="match status" value="1"/>
</dbReference>
<dbReference type="Gene3D" id="3.20.20.80">
    <property type="entry name" value="Glycosidases"/>
    <property type="match status" value="1"/>
</dbReference>
<dbReference type="Gene3D" id="2.60.40.10">
    <property type="entry name" value="Immunoglobulins"/>
    <property type="match status" value="1"/>
</dbReference>
<dbReference type="Proteomes" id="UP001291309">
    <property type="component" value="Unassembled WGS sequence"/>
</dbReference>
<dbReference type="Pfam" id="PF02922">
    <property type="entry name" value="CBM_48"/>
    <property type="match status" value="1"/>
</dbReference>
<dbReference type="EC" id="3.2.1.141" evidence="4 13"/>